<dbReference type="GeneID" id="66553054"/>
<keyword evidence="1" id="KW-0378">Hydrolase</keyword>
<evidence type="ECO:0000313" key="1">
    <source>
        <dbReference type="EMBL" id="QRE03700.1"/>
    </source>
</evidence>
<dbReference type="KEGG" id="fpv:IA03_05465"/>
<dbReference type="SUPFAM" id="SSF56219">
    <property type="entry name" value="DNase I-like"/>
    <property type="match status" value="1"/>
</dbReference>
<dbReference type="GO" id="GO:0004519">
    <property type="term" value="F:endonuclease activity"/>
    <property type="evidence" value="ECO:0007669"/>
    <property type="project" value="UniProtKB-KW"/>
</dbReference>
<dbReference type="KEGG" id="fpq:IB65_05360"/>
<dbReference type="GO" id="GO:0004527">
    <property type="term" value="F:exonuclease activity"/>
    <property type="evidence" value="ECO:0007669"/>
    <property type="project" value="UniProtKB-KW"/>
</dbReference>
<accession>A0A075RNH0</accession>
<keyword evidence="1" id="KW-0255">Endonuclease</keyword>
<dbReference type="KEGG" id="fpc:FPSM_02062"/>
<sequence length="348" mass="40441">MKNLSWFNKLAFFCNIVLTILTFLAYFLPFLAPNWFPFLSVLTLILPLFLILNGLFFLYWFIQFKRQMILSGLVLILGITFINKFYKFSAKDLEASDKDFVVMSYNVRLLNLFNWIPRDNVAQDILHFVNENNPDLLCIQEYSTSAKIDLKIYPYSSIVMKGKKIRTGQAIFSKFPIVNEGELAFPESNNNAIFADIKIGKDLVRVYNIHLQSIKISPDVKEINENVEGINKQKSQIIFNRISEAFKKQQQQGEIIMNHKKSCKYPIIICGDMNNSAFSYVYRSIKGNMQDCFEQAGKGFGQTYSFKYYPARIDYIFANSKMRVKNFTNFPDFVNSDHLPIMTRLSVD</sequence>
<dbReference type="Pfam" id="PF03372">
    <property type="entry name" value="Exo_endo_phos"/>
    <property type="match status" value="1"/>
</dbReference>
<dbReference type="CDD" id="cd09084">
    <property type="entry name" value="EEP-2"/>
    <property type="match status" value="1"/>
</dbReference>
<dbReference type="InterPro" id="IPR005135">
    <property type="entry name" value="Endo/exonuclease/phosphatase"/>
</dbReference>
<dbReference type="OMA" id="CGDMNNS"/>
<keyword evidence="1" id="KW-0269">Exonuclease</keyword>
<dbReference type="AlphaFoldDB" id="A0A075RNH0"/>
<organism evidence="1 2">
    <name type="scientific">Flavobacterium psychrophilum</name>
    <dbReference type="NCBI Taxonomy" id="96345"/>
    <lineage>
        <taxon>Bacteria</taxon>
        <taxon>Pseudomonadati</taxon>
        <taxon>Bacteroidota</taxon>
        <taxon>Flavobacteriia</taxon>
        <taxon>Flavobacteriales</taxon>
        <taxon>Flavobacteriaceae</taxon>
        <taxon>Flavobacterium</taxon>
    </lineage>
</organism>
<protein>
    <submittedName>
        <fullName evidence="1">Endonuclease/exonuclease/phosphatase family protein</fullName>
    </submittedName>
</protein>
<dbReference type="PANTHER" id="PTHR14859">
    <property type="entry name" value="CALCOFLUOR WHITE HYPERSENSITIVE PROTEIN PRECURSOR"/>
    <property type="match status" value="1"/>
</dbReference>
<proteinExistence type="predicted"/>
<dbReference type="KEGG" id="fpk:IA06_05415"/>
<gene>
    <name evidence="1" type="ORF">H0H26_12585</name>
</gene>
<dbReference type="Gene3D" id="3.60.10.10">
    <property type="entry name" value="Endonuclease/exonuclease/phosphatase"/>
    <property type="match status" value="1"/>
</dbReference>
<keyword evidence="1" id="KW-0540">Nuclease</keyword>
<dbReference type="EMBL" id="CP059075">
    <property type="protein sequence ID" value="QRE03700.1"/>
    <property type="molecule type" value="Genomic_DNA"/>
</dbReference>
<evidence type="ECO:0000313" key="2">
    <source>
        <dbReference type="Proteomes" id="UP000596329"/>
    </source>
</evidence>
<dbReference type="KEGG" id="fpw:IA04_05375"/>
<dbReference type="GO" id="GO:0006506">
    <property type="term" value="P:GPI anchor biosynthetic process"/>
    <property type="evidence" value="ECO:0007669"/>
    <property type="project" value="TreeGrafter"/>
</dbReference>
<dbReference type="GO" id="GO:0016020">
    <property type="term" value="C:membrane"/>
    <property type="evidence" value="ECO:0007669"/>
    <property type="project" value="GOC"/>
</dbReference>
<reference evidence="1 2" key="1">
    <citation type="submission" date="2020-07" db="EMBL/GenBank/DDBJ databases">
        <title>Genomic characterization of Flavobacterium psychrophilum strains.</title>
        <authorList>
            <person name="Castillo D."/>
            <person name="Jorgensen J."/>
            <person name="Middelboe M."/>
        </authorList>
    </citation>
    <scope>NUCLEOTIDE SEQUENCE [LARGE SCALE GENOMIC DNA]</scope>
    <source>
        <strain evidence="1 2">FPS-R7</strain>
    </source>
</reference>
<dbReference type="Proteomes" id="UP000596329">
    <property type="component" value="Chromosome"/>
</dbReference>
<dbReference type="InterPro" id="IPR036691">
    <property type="entry name" value="Endo/exonu/phosph_ase_sf"/>
</dbReference>
<name>A0A075RNH0_FLAPS</name>
<dbReference type="InterPro" id="IPR051916">
    <property type="entry name" value="GPI-anchor_lipid_remodeler"/>
</dbReference>
<dbReference type="RefSeq" id="WP_011963288.1">
    <property type="nucleotide sequence ID" value="NZ_BCNG01000009.1"/>
</dbReference>
<dbReference type="PANTHER" id="PTHR14859:SF15">
    <property type="entry name" value="ENDONUCLEASE_EXONUCLEASE_PHOSPHATASE DOMAIN-CONTAINING PROTEIN"/>
    <property type="match status" value="1"/>
</dbReference>